<evidence type="ECO:0000313" key="1">
    <source>
        <dbReference type="EMBL" id="KAJ8634768.1"/>
    </source>
</evidence>
<reference evidence="1 2" key="1">
    <citation type="journal article" date="2022" name="Hortic Res">
        <title>A haplotype resolved chromosomal level avocado genome allows analysis of novel avocado genes.</title>
        <authorList>
            <person name="Nath O."/>
            <person name="Fletcher S.J."/>
            <person name="Hayward A."/>
            <person name="Shaw L.M."/>
            <person name="Masouleh A.K."/>
            <person name="Furtado A."/>
            <person name="Henry R.J."/>
            <person name="Mitter N."/>
        </authorList>
    </citation>
    <scope>NUCLEOTIDE SEQUENCE [LARGE SCALE GENOMIC DNA]</scope>
    <source>
        <strain evidence="2">cv. Hass</strain>
    </source>
</reference>
<comment type="caution">
    <text evidence="1">The sequence shown here is derived from an EMBL/GenBank/DDBJ whole genome shotgun (WGS) entry which is preliminary data.</text>
</comment>
<organism evidence="1 2">
    <name type="scientific">Persea americana</name>
    <name type="common">Avocado</name>
    <dbReference type="NCBI Taxonomy" id="3435"/>
    <lineage>
        <taxon>Eukaryota</taxon>
        <taxon>Viridiplantae</taxon>
        <taxon>Streptophyta</taxon>
        <taxon>Embryophyta</taxon>
        <taxon>Tracheophyta</taxon>
        <taxon>Spermatophyta</taxon>
        <taxon>Magnoliopsida</taxon>
        <taxon>Magnoliidae</taxon>
        <taxon>Laurales</taxon>
        <taxon>Lauraceae</taxon>
        <taxon>Persea</taxon>
    </lineage>
</organism>
<name>A0ACC2LNM9_PERAE</name>
<dbReference type="EMBL" id="CM056811">
    <property type="protein sequence ID" value="KAJ8634768.1"/>
    <property type="molecule type" value="Genomic_DNA"/>
</dbReference>
<proteinExistence type="predicted"/>
<evidence type="ECO:0000313" key="2">
    <source>
        <dbReference type="Proteomes" id="UP001234297"/>
    </source>
</evidence>
<dbReference type="Proteomes" id="UP001234297">
    <property type="component" value="Chromosome 3"/>
</dbReference>
<sequence>MYIENNVYDNILWTILGVQGKSKDGVNARCDLKQMGLRKPLHLQLRESNKAYMPPAQYMMSKDEKDVFLSVLKGVKFPQCCSCCHSCSCYHTMTVDVTSTRLLIQRRLLDEFSSSFQARPDET</sequence>
<gene>
    <name evidence="1" type="ORF">MRB53_009035</name>
</gene>
<protein>
    <submittedName>
        <fullName evidence="1">Uncharacterized protein</fullName>
    </submittedName>
</protein>
<accession>A0ACC2LNM9</accession>
<keyword evidence="2" id="KW-1185">Reference proteome</keyword>